<name>A0A5M3MY48_CONPW</name>
<gene>
    <name evidence="2" type="ORF">CONPUDRAFT_50239</name>
</gene>
<feature type="domain" description="DUF6589" evidence="1">
    <location>
        <begin position="2"/>
        <end position="199"/>
    </location>
</feature>
<dbReference type="InterPro" id="IPR046496">
    <property type="entry name" value="DUF6589"/>
</dbReference>
<dbReference type="RefSeq" id="XP_007765289.1">
    <property type="nucleotide sequence ID" value="XM_007767099.1"/>
</dbReference>
<dbReference type="OrthoDB" id="3040861at2759"/>
<keyword evidence="3" id="KW-1185">Reference proteome</keyword>
<proteinExistence type="predicted"/>
<dbReference type="Pfam" id="PF20231">
    <property type="entry name" value="DUF6589"/>
    <property type="match status" value="1"/>
</dbReference>
<dbReference type="AlphaFoldDB" id="A0A5M3MY48"/>
<evidence type="ECO:0000259" key="1">
    <source>
        <dbReference type="Pfam" id="PF20231"/>
    </source>
</evidence>
<comment type="caution">
    <text evidence="2">The sequence shown here is derived from an EMBL/GenBank/DDBJ whole genome shotgun (WGS) entry which is preliminary data.</text>
</comment>
<protein>
    <recommendedName>
        <fullName evidence="1">DUF6589 domain-containing protein</fullName>
    </recommendedName>
</protein>
<dbReference type="GeneID" id="19207384"/>
<dbReference type="KEGG" id="cput:CONPUDRAFT_50239"/>
<sequence length="210" mass="23820">MRLDDVSSLDRIENPQLAMGLFHKQLNLGWQNMDVHKHSVDTPGSFAWTISILGLKRLHGEKPDYQTMVQLFNTVLQANVLVYWEIVTGKSLQQLAKDKPSASTLLEMAQKIHTQFFCPGNLAEGDAADGQLRNIVFMNRDLMYFFELGQAISSGDFGRIELFLGTFTECFAGGGRSNYVSECLHLIQHLKKIWTPEFAYVSFISLCMMF</sequence>
<accession>A0A5M3MY48</accession>
<reference evidence="3" key="1">
    <citation type="journal article" date="2012" name="Science">
        <title>The Paleozoic origin of enzymatic lignin decomposition reconstructed from 31 fungal genomes.</title>
        <authorList>
            <person name="Floudas D."/>
            <person name="Binder M."/>
            <person name="Riley R."/>
            <person name="Barry K."/>
            <person name="Blanchette R.A."/>
            <person name="Henrissat B."/>
            <person name="Martinez A.T."/>
            <person name="Otillar R."/>
            <person name="Spatafora J.W."/>
            <person name="Yadav J.S."/>
            <person name="Aerts A."/>
            <person name="Benoit I."/>
            <person name="Boyd A."/>
            <person name="Carlson A."/>
            <person name="Copeland A."/>
            <person name="Coutinho P.M."/>
            <person name="de Vries R.P."/>
            <person name="Ferreira P."/>
            <person name="Findley K."/>
            <person name="Foster B."/>
            <person name="Gaskell J."/>
            <person name="Glotzer D."/>
            <person name="Gorecki P."/>
            <person name="Heitman J."/>
            <person name="Hesse C."/>
            <person name="Hori C."/>
            <person name="Igarashi K."/>
            <person name="Jurgens J.A."/>
            <person name="Kallen N."/>
            <person name="Kersten P."/>
            <person name="Kohler A."/>
            <person name="Kuees U."/>
            <person name="Kumar T.K.A."/>
            <person name="Kuo A."/>
            <person name="LaButti K."/>
            <person name="Larrondo L.F."/>
            <person name="Lindquist E."/>
            <person name="Ling A."/>
            <person name="Lombard V."/>
            <person name="Lucas S."/>
            <person name="Lundell T."/>
            <person name="Martin R."/>
            <person name="McLaughlin D.J."/>
            <person name="Morgenstern I."/>
            <person name="Morin E."/>
            <person name="Murat C."/>
            <person name="Nagy L.G."/>
            <person name="Nolan M."/>
            <person name="Ohm R.A."/>
            <person name="Patyshakuliyeva A."/>
            <person name="Rokas A."/>
            <person name="Ruiz-Duenas F.J."/>
            <person name="Sabat G."/>
            <person name="Salamov A."/>
            <person name="Samejima M."/>
            <person name="Schmutz J."/>
            <person name="Slot J.C."/>
            <person name="St John F."/>
            <person name="Stenlid J."/>
            <person name="Sun H."/>
            <person name="Sun S."/>
            <person name="Syed K."/>
            <person name="Tsang A."/>
            <person name="Wiebenga A."/>
            <person name="Young D."/>
            <person name="Pisabarro A."/>
            <person name="Eastwood D.C."/>
            <person name="Martin F."/>
            <person name="Cullen D."/>
            <person name="Grigoriev I.V."/>
            <person name="Hibbett D.S."/>
        </authorList>
    </citation>
    <scope>NUCLEOTIDE SEQUENCE [LARGE SCALE GENOMIC DNA]</scope>
    <source>
        <strain evidence="3">RWD-64-598 SS2</strain>
    </source>
</reference>
<evidence type="ECO:0000313" key="3">
    <source>
        <dbReference type="Proteomes" id="UP000053558"/>
    </source>
</evidence>
<organism evidence="2 3">
    <name type="scientific">Coniophora puteana (strain RWD-64-598)</name>
    <name type="common">Brown rot fungus</name>
    <dbReference type="NCBI Taxonomy" id="741705"/>
    <lineage>
        <taxon>Eukaryota</taxon>
        <taxon>Fungi</taxon>
        <taxon>Dikarya</taxon>
        <taxon>Basidiomycota</taxon>
        <taxon>Agaricomycotina</taxon>
        <taxon>Agaricomycetes</taxon>
        <taxon>Agaricomycetidae</taxon>
        <taxon>Boletales</taxon>
        <taxon>Coniophorineae</taxon>
        <taxon>Coniophoraceae</taxon>
        <taxon>Coniophora</taxon>
    </lineage>
</organism>
<dbReference type="Proteomes" id="UP000053558">
    <property type="component" value="Unassembled WGS sequence"/>
</dbReference>
<dbReference type="EMBL" id="JH711575">
    <property type="protein sequence ID" value="EIW84040.1"/>
    <property type="molecule type" value="Genomic_DNA"/>
</dbReference>
<evidence type="ECO:0000313" key="2">
    <source>
        <dbReference type="EMBL" id="EIW84040.1"/>
    </source>
</evidence>